<dbReference type="Proteomes" id="UP000539313">
    <property type="component" value="Unassembled WGS sequence"/>
</dbReference>
<feature type="compositionally biased region" description="Pro residues" evidence="1">
    <location>
        <begin position="233"/>
        <end position="242"/>
    </location>
</feature>
<evidence type="ECO:0000313" key="3">
    <source>
        <dbReference type="Proteomes" id="UP000539313"/>
    </source>
</evidence>
<evidence type="ECO:0000256" key="1">
    <source>
        <dbReference type="SAM" id="MobiDB-lite"/>
    </source>
</evidence>
<dbReference type="RefSeq" id="WP_220500271.1">
    <property type="nucleotide sequence ID" value="NZ_JACJII010000001.1"/>
</dbReference>
<accession>A0A7W3N1C6</accession>
<name>A0A7W3N1C6_9ACTN</name>
<sequence>MPPTPPPTSTPQPTPTSQTGPITAELHRLGERKATGMLRVGAEGAFFLVDGAVTFAQHRCAPGLDELVTASGRVPAEQWWRDRRAGRPPAGLGRAELEMFTLMALFDAAYFLLGSQDDPRFADGIRHDLPPLCRITPATLAFETERRRALLAAQWPSAQADRAPVVPVRRLRRQRLVLTGLQAEILLNADGRRTPVDLARDLGRTAYGCLLAVRGLAADALIEPADPPHPEPPRTPTGPAPATPVRWSPVDQDVLHRLRAALEQLA</sequence>
<keyword evidence="3" id="KW-1185">Reference proteome</keyword>
<dbReference type="EMBL" id="JACJII010000001">
    <property type="protein sequence ID" value="MBA9005755.1"/>
    <property type="molecule type" value="Genomic_DNA"/>
</dbReference>
<feature type="region of interest" description="Disordered" evidence="1">
    <location>
        <begin position="1"/>
        <end position="21"/>
    </location>
</feature>
<protein>
    <submittedName>
        <fullName evidence="2">Uncharacterized protein</fullName>
    </submittedName>
</protein>
<comment type="caution">
    <text evidence="2">The sequence shown here is derived from an EMBL/GenBank/DDBJ whole genome shotgun (WGS) entry which is preliminary data.</text>
</comment>
<feature type="region of interest" description="Disordered" evidence="1">
    <location>
        <begin position="222"/>
        <end position="249"/>
    </location>
</feature>
<evidence type="ECO:0000313" key="2">
    <source>
        <dbReference type="EMBL" id="MBA9005755.1"/>
    </source>
</evidence>
<dbReference type="AlphaFoldDB" id="A0A7W3N1C6"/>
<proteinExistence type="predicted"/>
<reference evidence="2 3" key="1">
    <citation type="submission" date="2020-08" db="EMBL/GenBank/DDBJ databases">
        <title>Sequencing the genomes of 1000 actinobacteria strains.</title>
        <authorList>
            <person name="Klenk H.-P."/>
        </authorList>
    </citation>
    <scope>NUCLEOTIDE SEQUENCE [LARGE SCALE GENOMIC DNA]</scope>
    <source>
        <strain evidence="2 3">DSM 45823</strain>
    </source>
</reference>
<feature type="compositionally biased region" description="Pro residues" evidence="1">
    <location>
        <begin position="1"/>
        <end position="14"/>
    </location>
</feature>
<organism evidence="2 3">
    <name type="scientific">Thermomonospora cellulosilytica</name>
    <dbReference type="NCBI Taxonomy" id="1411118"/>
    <lineage>
        <taxon>Bacteria</taxon>
        <taxon>Bacillati</taxon>
        <taxon>Actinomycetota</taxon>
        <taxon>Actinomycetes</taxon>
        <taxon>Streptosporangiales</taxon>
        <taxon>Thermomonosporaceae</taxon>
        <taxon>Thermomonospora</taxon>
    </lineage>
</organism>
<gene>
    <name evidence="2" type="ORF">HNR21_004637</name>
</gene>